<dbReference type="Pfam" id="PF13320">
    <property type="entry name" value="GH123_cat"/>
    <property type="match status" value="1"/>
</dbReference>
<gene>
    <name evidence="3" type="ORF">GCM10008013_48090</name>
</gene>
<evidence type="ECO:0000313" key="4">
    <source>
        <dbReference type="Proteomes" id="UP000659344"/>
    </source>
</evidence>
<protein>
    <recommendedName>
        <fullName evidence="5">Glycoside hydrolase 123 C-terminal domain-containing protein</fullName>
    </recommendedName>
</protein>
<dbReference type="InterPro" id="IPR025150">
    <property type="entry name" value="GH123_cat"/>
</dbReference>
<reference evidence="4" key="1">
    <citation type="journal article" date="2019" name="Int. J. Syst. Evol. Microbiol.">
        <title>The Global Catalogue of Microorganisms (GCM) 10K type strain sequencing project: providing services to taxonomists for standard genome sequencing and annotation.</title>
        <authorList>
            <consortium name="The Broad Institute Genomics Platform"/>
            <consortium name="The Broad Institute Genome Sequencing Center for Infectious Disease"/>
            <person name="Wu L."/>
            <person name="Ma J."/>
        </authorList>
    </citation>
    <scope>NUCLEOTIDE SEQUENCE [LARGE SCALE GENOMIC DNA]</scope>
    <source>
        <strain evidence="4">CGMCC 1.12769</strain>
    </source>
</reference>
<evidence type="ECO:0000259" key="2">
    <source>
        <dbReference type="Pfam" id="PF22680"/>
    </source>
</evidence>
<evidence type="ECO:0000313" key="3">
    <source>
        <dbReference type="EMBL" id="GGH39383.1"/>
    </source>
</evidence>
<dbReference type="Proteomes" id="UP000659344">
    <property type="component" value="Unassembled WGS sequence"/>
</dbReference>
<comment type="caution">
    <text evidence="3">The sequence shown here is derived from an EMBL/GenBank/DDBJ whole genome shotgun (WGS) entry which is preliminary data.</text>
</comment>
<dbReference type="RefSeq" id="WP_188542445.1">
    <property type="nucleotide sequence ID" value="NZ_BMFT01000006.1"/>
</dbReference>
<accession>A0ABQ1YWL9</accession>
<organism evidence="3 4">
    <name type="scientific">Paenibacillus segetis</name>
    <dbReference type="NCBI Taxonomy" id="1325360"/>
    <lineage>
        <taxon>Bacteria</taxon>
        <taxon>Bacillati</taxon>
        <taxon>Bacillota</taxon>
        <taxon>Bacilli</taxon>
        <taxon>Bacillales</taxon>
        <taxon>Paenibacillaceae</taxon>
        <taxon>Paenibacillus</taxon>
    </lineage>
</organism>
<sequence>MNISLALEDASYKYVHGVLNKPGFPADEHKQISLVCGRNDRAAVQLLVYSEQEMLVSVNEDTCFYERGAIDIVRVNVDVPGLQEGSITANLIGLVEDDDRQLKSDIILQQPFIHVDGRRIQPVWIEVVIDKDVKPGLYTPQITVLGHRMFEDEELIRQLTFEIQVMNTTLSDAQNYSFNLNLWQHNSNIARKYDVDLWSDEHFAIMDNYVASLANLGQKALSVIVSEIPWSGQFSSYDRIDPANMFEYNIVKANLLANGEWSFDFNALNRYIELGMKHGITQEIEVFGLINIWVIEDAGFGGVMEDYNDAVRIRYWDESSNTFKYMKHKQDFAKYVQALEQNFIQQGWIDKVRVTADEPADIELYTARLDELKQMAPSFKYKAAMNHASFIEQKIEGIVDYVPVLDCITSEYQKIQQLKNEIKGSMTYYVCCVPELPNTFISSHLLESRLIPWLAFHMNMDGFLRWNYTVWPNDPLNKITYHYPIFSAGDTNFVYPGRNGQPMLTLRYKLLQKGIRDYEILNSYIKQGGDREKLEQQMKKIFLWQSIDELHPSARKNREELFSLLNTDYEEIITEILTELVEEGSL</sequence>
<feature type="domain" description="Glycoside hydrolase 123 catalytic" evidence="1">
    <location>
        <begin position="183"/>
        <end position="522"/>
    </location>
</feature>
<evidence type="ECO:0000259" key="1">
    <source>
        <dbReference type="Pfam" id="PF13320"/>
    </source>
</evidence>
<dbReference type="Pfam" id="PF22680">
    <property type="entry name" value="Glyco_hydro_123_N_2"/>
    <property type="match status" value="1"/>
</dbReference>
<proteinExistence type="predicted"/>
<dbReference type="EMBL" id="BMFT01000006">
    <property type="protein sequence ID" value="GGH39383.1"/>
    <property type="molecule type" value="Genomic_DNA"/>
</dbReference>
<evidence type="ECO:0008006" key="5">
    <source>
        <dbReference type="Google" id="ProtNLM"/>
    </source>
</evidence>
<keyword evidence="4" id="KW-1185">Reference proteome</keyword>
<feature type="domain" description="Glycoside hydrolase 123 N-terminal" evidence="2">
    <location>
        <begin position="29"/>
        <end position="144"/>
    </location>
</feature>
<dbReference type="InterPro" id="IPR053850">
    <property type="entry name" value="Glyco_hydro_123_N_2"/>
</dbReference>
<name>A0ABQ1YWL9_9BACL</name>